<dbReference type="STRING" id="71717.A0A4Y7TF07"/>
<feature type="region of interest" description="Disordered" evidence="1">
    <location>
        <begin position="280"/>
        <end position="304"/>
    </location>
</feature>
<keyword evidence="3" id="KW-1185">Reference proteome</keyword>
<evidence type="ECO:0000256" key="1">
    <source>
        <dbReference type="SAM" id="MobiDB-lite"/>
    </source>
</evidence>
<gene>
    <name evidence="2" type="ORF">FA13DRAFT_1709109</name>
</gene>
<organism evidence="2 3">
    <name type="scientific">Coprinellus micaceus</name>
    <name type="common">Glistening ink-cap mushroom</name>
    <name type="synonym">Coprinus micaceus</name>
    <dbReference type="NCBI Taxonomy" id="71717"/>
    <lineage>
        <taxon>Eukaryota</taxon>
        <taxon>Fungi</taxon>
        <taxon>Dikarya</taxon>
        <taxon>Basidiomycota</taxon>
        <taxon>Agaricomycotina</taxon>
        <taxon>Agaricomycetes</taxon>
        <taxon>Agaricomycetidae</taxon>
        <taxon>Agaricales</taxon>
        <taxon>Agaricineae</taxon>
        <taxon>Psathyrellaceae</taxon>
        <taxon>Coprinellus</taxon>
    </lineage>
</organism>
<dbReference type="EMBL" id="QPFP01000015">
    <property type="protein sequence ID" value="TEB32591.1"/>
    <property type="molecule type" value="Genomic_DNA"/>
</dbReference>
<evidence type="ECO:0000313" key="3">
    <source>
        <dbReference type="Proteomes" id="UP000298030"/>
    </source>
</evidence>
<dbReference type="Proteomes" id="UP000298030">
    <property type="component" value="Unassembled WGS sequence"/>
</dbReference>
<protein>
    <recommendedName>
        <fullName evidence="4">HNH nuclease domain-containing protein</fullName>
    </recommendedName>
</protein>
<evidence type="ECO:0000313" key="2">
    <source>
        <dbReference type="EMBL" id="TEB32591.1"/>
    </source>
</evidence>
<sequence length="355" mass="39977">MPPSIGDTPAERAVKGDKTSQWVRDRVEAKSPRGDRCIIEGFSGEKAINLCHVFPRCMTGNDRIMTAIEYKWGKKIRTLNLNSSANLFFAGATPHWMHDHARFALVPSTEVLDAFLDPENHPDNTDGLPNRATFANAMEKAKEHATYLSTDTQHKTPIFTYTLVPLTEKIADVIFVHEHEHPHVSGNPKVSAHQYPFRDFPKIESHIQPQFVLLSLGLTLFRLKLNDKKLEKMQEDFSTKDLSVPFVDILRLYKFWTLEDPNWKDDKTFCDAGHPSPKAVDDLKDKTYRPSGSVASSIRTQQKRDHNTAFDSVNILDEMIDGRASPTPSFTISDLGSTMSKRQKVAASLKSSKGA</sequence>
<dbReference type="OrthoDB" id="3133596at2759"/>
<proteinExistence type="predicted"/>
<evidence type="ECO:0008006" key="4">
    <source>
        <dbReference type="Google" id="ProtNLM"/>
    </source>
</evidence>
<name>A0A4Y7TF07_COPMI</name>
<reference evidence="2 3" key="1">
    <citation type="journal article" date="2019" name="Nat. Ecol. Evol.">
        <title>Megaphylogeny resolves global patterns of mushroom evolution.</title>
        <authorList>
            <person name="Varga T."/>
            <person name="Krizsan K."/>
            <person name="Foldi C."/>
            <person name="Dima B."/>
            <person name="Sanchez-Garcia M."/>
            <person name="Sanchez-Ramirez S."/>
            <person name="Szollosi G.J."/>
            <person name="Szarkandi J.G."/>
            <person name="Papp V."/>
            <person name="Albert L."/>
            <person name="Andreopoulos W."/>
            <person name="Angelini C."/>
            <person name="Antonin V."/>
            <person name="Barry K.W."/>
            <person name="Bougher N.L."/>
            <person name="Buchanan P."/>
            <person name="Buyck B."/>
            <person name="Bense V."/>
            <person name="Catcheside P."/>
            <person name="Chovatia M."/>
            <person name="Cooper J."/>
            <person name="Damon W."/>
            <person name="Desjardin D."/>
            <person name="Finy P."/>
            <person name="Geml J."/>
            <person name="Haridas S."/>
            <person name="Hughes K."/>
            <person name="Justo A."/>
            <person name="Karasinski D."/>
            <person name="Kautmanova I."/>
            <person name="Kiss B."/>
            <person name="Kocsube S."/>
            <person name="Kotiranta H."/>
            <person name="LaButti K.M."/>
            <person name="Lechner B.E."/>
            <person name="Liimatainen K."/>
            <person name="Lipzen A."/>
            <person name="Lukacs Z."/>
            <person name="Mihaltcheva S."/>
            <person name="Morgado L.N."/>
            <person name="Niskanen T."/>
            <person name="Noordeloos M.E."/>
            <person name="Ohm R.A."/>
            <person name="Ortiz-Santana B."/>
            <person name="Ovrebo C."/>
            <person name="Racz N."/>
            <person name="Riley R."/>
            <person name="Savchenko A."/>
            <person name="Shiryaev A."/>
            <person name="Soop K."/>
            <person name="Spirin V."/>
            <person name="Szebenyi C."/>
            <person name="Tomsovsky M."/>
            <person name="Tulloss R.E."/>
            <person name="Uehling J."/>
            <person name="Grigoriev I.V."/>
            <person name="Vagvolgyi C."/>
            <person name="Papp T."/>
            <person name="Martin F.M."/>
            <person name="Miettinen O."/>
            <person name="Hibbett D.S."/>
            <person name="Nagy L.G."/>
        </authorList>
    </citation>
    <scope>NUCLEOTIDE SEQUENCE [LARGE SCALE GENOMIC DNA]</scope>
    <source>
        <strain evidence="2 3">FP101781</strain>
    </source>
</reference>
<feature type="compositionally biased region" description="Basic and acidic residues" evidence="1">
    <location>
        <begin position="9"/>
        <end position="21"/>
    </location>
</feature>
<feature type="region of interest" description="Disordered" evidence="1">
    <location>
        <begin position="1"/>
        <end position="21"/>
    </location>
</feature>
<dbReference type="AlphaFoldDB" id="A0A4Y7TF07"/>
<comment type="caution">
    <text evidence="2">The sequence shown here is derived from an EMBL/GenBank/DDBJ whole genome shotgun (WGS) entry which is preliminary data.</text>
</comment>
<accession>A0A4Y7TF07</accession>